<organism evidence="13 14">
    <name type="scientific">Tribolium castaneum</name>
    <name type="common">Red flour beetle</name>
    <dbReference type="NCBI Taxonomy" id="7070"/>
    <lineage>
        <taxon>Eukaryota</taxon>
        <taxon>Metazoa</taxon>
        <taxon>Ecdysozoa</taxon>
        <taxon>Arthropoda</taxon>
        <taxon>Hexapoda</taxon>
        <taxon>Insecta</taxon>
        <taxon>Pterygota</taxon>
        <taxon>Neoptera</taxon>
        <taxon>Endopterygota</taxon>
        <taxon>Coleoptera</taxon>
        <taxon>Polyphaga</taxon>
        <taxon>Cucujiformia</taxon>
        <taxon>Tenebrionidae</taxon>
        <taxon>Tenebrionidae incertae sedis</taxon>
        <taxon>Tribolium</taxon>
    </lineage>
</organism>
<keyword evidence="2" id="KW-0479">Metal-binding</keyword>
<evidence type="ECO:0000256" key="5">
    <source>
        <dbReference type="ARBA" id="ARBA00023065"/>
    </source>
</evidence>
<proteinExistence type="inferred from homology"/>
<dbReference type="OrthoDB" id="689350at2759"/>
<sequence length="74" mass="8075">MSPPQTHVYKVAMTCEGCSGAVERVLNKLKDKGVVDVNIDLPGQTVKVKTTLSSQEILDVIKKTGKETEFIQTV</sequence>
<name>A0A139WIL5_TRICA</name>
<dbReference type="InterPro" id="IPR051881">
    <property type="entry name" value="Copper_transport_ATOX1-like"/>
</dbReference>
<keyword evidence="6" id="KW-0143">Chaperone</keyword>
<keyword evidence="3" id="KW-0187">Copper transport</keyword>
<evidence type="ECO:0000256" key="3">
    <source>
        <dbReference type="ARBA" id="ARBA00022796"/>
    </source>
</evidence>
<evidence type="ECO:0000256" key="1">
    <source>
        <dbReference type="ARBA" id="ARBA00022448"/>
    </source>
</evidence>
<dbReference type="PANTHER" id="PTHR46365:SF1">
    <property type="entry name" value="COPPER TRANSPORT PROTEIN ATOX1"/>
    <property type="match status" value="1"/>
</dbReference>
<keyword evidence="14" id="KW-1185">Reference proteome</keyword>
<evidence type="ECO:0000256" key="4">
    <source>
        <dbReference type="ARBA" id="ARBA00023008"/>
    </source>
</evidence>
<dbReference type="OMA" id="MTHTYKF"/>
<dbReference type="PANTHER" id="PTHR46365">
    <property type="entry name" value="COPPER TRANSPORT PROTEIN ATOX1"/>
    <property type="match status" value="1"/>
</dbReference>
<dbReference type="InterPro" id="IPR006121">
    <property type="entry name" value="HMA_dom"/>
</dbReference>
<dbReference type="FunFam" id="3.30.70.100:FF:000008">
    <property type="entry name" value="Copper transport protein ATOX1"/>
    <property type="match status" value="1"/>
</dbReference>
<keyword evidence="4" id="KW-0186">Copper</keyword>
<protein>
    <recommendedName>
        <fullName evidence="9">Copper transport protein ATOX1</fullName>
    </recommendedName>
    <alternativeName>
        <fullName evidence="10">Metal transport protein ATX1</fullName>
    </alternativeName>
</protein>
<keyword evidence="5" id="KW-0406">Ion transport</keyword>
<dbReference type="KEGG" id="tca:103312588"/>
<evidence type="ECO:0000256" key="6">
    <source>
        <dbReference type="ARBA" id="ARBA00023186"/>
    </source>
</evidence>
<dbReference type="PROSITE" id="PS50846">
    <property type="entry name" value="HMA_2"/>
    <property type="match status" value="1"/>
</dbReference>
<evidence type="ECO:0000313" key="14">
    <source>
        <dbReference type="Proteomes" id="UP000007266"/>
    </source>
</evidence>
<dbReference type="Pfam" id="PF00403">
    <property type="entry name" value="HMA"/>
    <property type="match status" value="1"/>
</dbReference>
<reference evidence="13 14" key="1">
    <citation type="journal article" date="2008" name="Nature">
        <title>The genome of the model beetle and pest Tribolium castaneum.</title>
        <authorList>
            <consortium name="Tribolium Genome Sequencing Consortium"/>
            <person name="Richards S."/>
            <person name="Gibbs R.A."/>
            <person name="Weinstock G.M."/>
            <person name="Brown S.J."/>
            <person name="Denell R."/>
            <person name="Beeman R.W."/>
            <person name="Gibbs R."/>
            <person name="Beeman R.W."/>
            <person name="Brown S.J."/>
            <person name="Bucher G."/>
            <person name="Friedrich M."/>
            <person name="Grimmelikhuijzen C.J."/>
            <person name="Klingler M."/>
            <person name="Lorenzen M."/>
            <person name="Richards S."/>
            <person name="Roth S."/>
            <person name="Schroder R."/>
            <person name="Tautz D."/>
            <person name="Zdobnov E.M."/>
            <person name="Muzny D."/>
            <person name="Gibbs R.A."/>
            <person name="Weinstock G.M."/>
            <person name="Attaway T."/>
            <person name="Bell S."/>
            <person name="Buhay C.J."/>
            <person name="Chandrabose M.N."/>
            <person name="Chavez D."/>
            <person name="Clerk-Blankenburg K.P."/>
            <person name="Cree A."/>
            <person name="Dao M."/>
            <person name="Davis C."/>
            <person name="Chacko J."/>
            <person name="Dinh H."/>
            <person name="Dugan-Rocha S."/>
            <person name="Fowler G."/>
            <person name="Garner T.T."/>
            <person name="Garnes J."/>
            <person name="Gnirke A."/>
            <person name="Hawes A."/>
            <person name="Hernandez J."/>
            <person name="Hines S."/>
            <person name="Holder M."/>
            <person name="Hume J."/>
            <person name="Jhangiani S.N."/>
            <person name="Joshi V."/>
            <person name="Khan Z.M."/>
            <person name="Jackson L."/>
            <person name="Kovar C."/>
            <person name="Kowis A."/>
            <person name="Lee S."/>
            <person name="Lewis L.R."/>
            <person name="Margolis J."/>
            <person name="Morgan M."/>
            <person name="Nazareth L.V."/>
            <person name="Nguyen N."/>
            <person name="Okwuonu G."/>
            <person name="Parker D."/>
            <person name="Richards S."/>
            <person name="Ruiz S.J."/>
            <person name="Santibanez J."/>
            <person name="Savard J."/>
            <person name="Scherer S.E."/>
            <person name="Schneider B."/>
            <person name="Sodergren E."/>
            <person name="Tautz D."/>
            <person name="Vattahil S."/>
            <person name="Villasana D."/>
            <person name="White C.S."/>
            <person name="Wright R."/>
            <person name="Park Y."/>
            <person name="Beeman R.W."/>
            <person name="Lord J."/>
            <person name="Oppert B."/>
            <person name="Lorenzen M."/>
            <person name="Brown S."/>
            <person name="Wang L."/>
            <person name="Savard J."/>
            <person name="Tautz D."/>
            <person name="Richards S."/>
            <person name="Weinstock G."/>
            <person name="Gibbs R.A."/>
            <person name="Liu Y."/>
            <person name="Worley K."/>
            <person name="Weinstock G."/>
            <person name="Elsik C.G."/>
            <person name="Reese J.T."/>
            <person name="Elhaik E."/>
            <person name="Landan G."/>
            <person name="Graur D."/>
            <person name="Arensburger P."/>
            <person name="Atkinson P."/>
            <person name="Beeman R.W."/>
            <person name="Beidler J."/>
            <person name="Brown S.J."/>
            <person name="Demuth J.P."/>
            <person name="Drury D.W."/>
            <person name="Du Y.Z."/>
            <person name="Fujiwara H."/>
            <person name="Lorenzen M."/>
            <person name="Maselli V."/>
            <person name="Osanai M."/>
            <person name="Park Y."/>
            <person name="Robertson H.M."/>
            <person name="Tu Z."/>
            <person name="Wang J.J."/>
            <person name="Wang S."/>
            <person name="Richards S."/>
            <person name="Song H."/>
            <person name="Zhang L."/>
            <person name="Sodergren E."/>
            <person name="Werner D."/>
            <person name="Stanke M."/>
            <person name="Morgenstern B."/>
            <person name="Solovyev V."/>
            <person name="Kosarev P."/>
            <person name="Brown G."/>
            <person name="Chen H.C."/>
            <person name="Ermolaeva O."/>
            <person name="Hlavina W."/>
            <person name="Kapustin Y."/>
            <person name="Kiryutin B."/>
            <person name="Kitts P."/>
            <person name="Maglott D."/>
            <person name="Pruitt K."/>
            <person name="Sapojnikov V."/>
            <person name="Souvorov A."/>
            <person name="Mackey A.J."/>
            <person name="Waterhouse R.M."/>
            <person name="Wyder S."/>
            <person name="Zdobnov E.M."/>
            <person name="Zdobnov E.M."/>
            <person name="Wyder S."/>
            <person name="Kriventseva E.V."/>
            <person name="Kadowaki T."/>
            <person name="Bork P."/>
            <person name="Aranda M."/>
            <person name="Bao R."/>
            <person name="Beermann A."/>
            <person name="Berns N."/>
            <person name="Bolognesi R."/>
            <person name="Bonneton F."/>
            <person name="Bopp D."/>
            <person name="Brown S.J."/>
            <person name="Bucher G."/>
            <person name="Butts T."/>
            <person name="Chaumot A."/>
            <person name="Denell R.E."/>
            <person name="Ferrier D.E."/>
            <person name="Friedrich M."/>
            <person name="Gordon C.M."/>
            <person name="Jindra M."/>
            <person name="Klingler M."/>
            <person name="Lan Q."/>
            <person name="Lattorff H.M."/>
            <person name="Laudet V."/>
            <person name="von Levetsow C."/>
            <person name="Liu Z."/>
            <person name="Lutz R."/>
            <person name="Lynch J.A."/>
            <person name="da Fonseca R.N."/>
            <person name="Posnien N."/>
            <person name="Reuter R."/>
            <person name="Roth S."/>
            <person name="Savard J."/>
            <person name="Schinko J.B."/>
            <person name="Schmitt C."/>
            <person name="Schoppmeier M."/>
            <person name="Schroder R."/>
            <person name="Shippy T.D."/>
            <person name="Simonnet F."/>
            <person name="Marques-Souza H."/>
            <person name="Tautz D."/>
            <person name="Tomoyasu Y."/>
            <person name="Trauner J."/>
            <person name="Van der Zee M."/>
            <person name="Vervoort M."/>
            <person name="Wittkopp N."/>
            <person name="Wimmer E.A."/>
            <person name="Yang X."/>
            <person name="Jones A.K."/>
            <person name="Sattelle D.B."/>
            <person name="Ebert P.R."/>
            <person name="Nelson D."/>
            <person name="Scott J.G."/>
            <person name="Beeman R.W."/>
            <person name="Muthukrishnan S."/>
            <person name="Kramer K.J."/>
            <person name="Arakane Y."/>
            <person name="Beeman R.W."/>
            <person name="Zhu Q."/>
            <person name="Hogenkamp D."/>
            <person name="Dixit R."/>
            <person name="Oppert B."/>
            <person name="Jiang H."/>
            <person name="Zou Z."/>
            <person name="Marshall J."/>
            <person name="Elpidina E."/>
            <person name="Vinokurov K."/>
            <person name="Oppert C."/>
            <person name="Zou Z."/>
            <person name="Evans J."/>
            <person name="Lu Z."/>
            <person name="Zhao P."/>
            <person name="Sumathipala N."/>
            <person name="Altincicek B."/>
            <person name="Vilcinskas A."/>
            <person name="Williams M."/>
            <person name="Hultmark D."/>
            <person name="Hetru C."/>
            <person name="Jiang H."/>
            <person name="Grimmelikhuijzen C.J."/>
            <person name="Hauser F."/>
            <person name="Cazzamali G."/>
            <person name="Williamson M."/>
            <person name="Park Y."/>
            <person name="Li B."/>
            <person name="Tanaka Y."/>
            <person name="Predel R."/>
            <person name="Neupert S."/>
            <person name="Schachtner J."/>
            <person name="Verleyen P."/>
            <person name="Raible F."/>
            <person name="Bork P."/>
            <person name="Friedrich M."/>
            <person name="Walden K.K."/>
            <person name="Robertson H.M."/>
            <person name="Angeli S."/>
            <person name="Foret S."/>
            <person name="Bucher G."/>
            <person name="Schuetz S."/>
            <person name="Maleszka R."/>
            <person name="Wimmer E.A."/>
            <person name="Beeman R.W."/>
            <person name="Lorenzen M."/>
            <person name="Tomoyasu Y."/>
            <person name="Miller S.C."/>
            <person name="Grossmann D."/>
            <person name="Bucher G."/>
        </authorList>
    </citation>
    <scope>NUCLEOTIDE SEQUENCE [LARGE SCALE GENOMIC DNA]</scope>
    <source>
        <strain evidence="13 14">Georgia GA2</strain>
    </source>
</reference>
<accession>A0A139WIL5</accession>
<keyword evidence="1" id="KW-0813">Transport</keyword>
<evidence type="ECO:0000256" key="2">
    <source>
        <dbReference type="ARBA" id="ARBA00022723"/>
    </source>
</evidence>
<dbReference type="GO" id="GO:0016531">
    <property type="term" value="F:copper chaperone activity"/>
    <property type="evidence" value="ECO:0000318"/>
    <property type="project" value="GO_Central"/>
</dbReference>
<dbReference type="CDD" id="cd00371">
    <property type="entry name" value="HMA"/>
    <property type="match status" value="1"/>
</dbReference>
<reference evidence="13 14" key="2">
    <citation type="journal article" date="2010" name="Nucleic Acids Res.">
        <title>BeetleBase in 2010: revisions to provide comprehensive genomic information for Tribolium castaneum.</title>
        <authorList>
            <person name="Kim H.S."/>
            <person name="Murphy T."/>
            <person name="Xia J."/>
            <person name="Caragea D."/>
            <person name="Park Y."/>
            <person name="Beeman R.W."/>
            <person name="Lorenzen M.D."/>
            <person name="Butcher S."/>
            <person name="Manak J.R."/>
            <person name="Brown S.J."/>
        </authorList>
    </citation>
    <scope>GENOME REANNOTATION</scope>
    <source>
        <strain evidence="13 14">Georgia GA2</strain>
    </source>
</reference>
<dbReference type="GO" id="GO:0005829">
    <property type="term" value="C:cytosol"/>
    <property type="evidence" value="ECO:0000318"/>
    <property type="project" value="GO_Central"/>
</dbReference>
<dbReference type="SUPFAM" id="SSF55008">
    <property type="entry name" value="HMA, heavy metal-associated domain"/>
    <property type="match status" value="1"/>
</dbReference>
<dbReference type="GO" id="GO:0046872">
    <property type="term" value="F:metal ion binding"/>
    <property type="evidence" value="ECO:0007669"/>
    <property type="project" value="UniProtKB-KW"/>
</dbReference>
<dbReference type="GO" id="GO:0006825">
    <property type="term" value="P:copper ion transport"/>
    <property type="evidence" value="ECO:0000318"/>
    <property type="project" value="GO_Central"/>
</dbReference>
<evidence type="ECO:0000256" key="11">
    <source>
        <dbReference type="ARBA" id="ARBA00046351"/>
    </source>
</evidence>
<evidence type="ECO:0000313" key="13">
    <source>
        <dbReference type="EMBL" id="KYB27848.1"/>
    </source>
</evidence>
<evidence type="ECO:0000256" key="9">
    <source>
        <dbReference type="ARBA" id="ARBA00040962"/>
    </source>
</evidence>
<dbReference type="AlphaFoldDB" id="A0A139WIL5"/>
<gene>
    <name evidence="13" type="primary">AUGUSTUS-3.0.2_32759</name>
    <name evidence="13" type="ORF">TcasGA2_TC032759</name>
</gene>
<evidence type="ECO:0000256" key="8">
    <source>
        <dbReference type="ARBA" id="ARBA00038171"/>
    </source>
</evidence>
<evidence type="ECO:0000256" key="7">
    <source>
        <dbReference type="ARBA" id="ARBA00037651"/>
    </source>
</evidence>
<comment type="subunit">
    <text evidence="11">Homodimer. Interacts with ATP7B. Interacts with ATP7A. Interacts (via dimer form) with SLC31A1 (via C-terminal domain); this interaction improves ATOX1 stability and controls intracellular Cu(I) levels.</text>
</comment>
<dbReference type="Proteomes" id="UP000007266">
    <property type="component" value="Linkage group 4"/>
</dbReference>
<dbReference type="Gene3D" id="3.30.70.100">
    <property type="match status" value="1"/>
</dbReference>
<dbReference type="FunCoup" id="A0A139WIL5">
    <property type="interactions" value="925"/>
</dbReference>
<feature type="domain" description="HMA" evidence="12">
    <location>
        <begin position="4"/>
        <end position="69"/>
    </location>
</feature>
<comment type="similarity">
    <text evidence="8">Belongs to the ATX1 family.</text>
</comment>
<dbReference type="STRING" id="7070.A0A139WIL5"/>
<dbReference type="EMBL" id="KQ971338">
    <property type="protein sequence ID" value="KYB27848.1"/>
    <property type="molecule type" value="Genomic_DNA"/>
</dbReference>
<evidence type="ECO:0000259" key="12">
    <source>
        <dbReference type="PROSITE" id="PS50846"/>
    </source>
</evidence>
<comment type="function">
    <text evidence="7">Binds and deliver cytosolic copper to the copper ATPase proteins. May be important in cellular antioxidant defense.</text>
</comment>
<evidence type="ECO:0000256" key="10">
    <source>
        <dbReference type="ARBA" id="ARBA00043201"/>
    </source>
</evidence>
<dbReference type="InterPro" id="IPR036163">
    <property type="entry name" value="HMA_dom_sf"/>
</dbReference>
<dbReference type="InParanoid" id="A0A139WIL5"/>